<dbReference type="AlphaFoldDB" id="A0A2I1CH59"/>
<organism evidence="2 3">
    <name type="scientific">Aspergillus novofumigatus (strain IBT 16806)</name>
    <dbReference type="NCBI Taxonomy" id="1392255"/>
    <lineage>
        <taxon>Eukaryota</taxon>
        <taxon>Fungi</taxon>
        <taxon>Dikarya</taxon>
        <taxon>Ascomycota</taxon>
        <taxon>Pezizomycotina</taxon>
        <taxon>Eurotiomycetes</taxon>
        <taxon>Eurotiomycetidae</taxon>
        <taxon>Eurotiales</taxon>
        <taxon>Aspergillaceae</taxon>
        <taxon>Aspergillus</taxon>
        <taxon>Aspergillus subgen. Fumigati</taxon>
    </lineage>
</organism>
<dbReference type="RefSeq" id="XP_024685554.1">
    <property type="nucleotide sequence ID" value="XM_024831039.1"/>
</dbReference>
<feature type="compositionally biased region" description="Basic and acidic residues" evidence="1">
    <location>
        <begin position="23"/>
        <end position="39"/>
    </location>
</feature>
<name>A0A2I1CH59_ASPN1</name>
<evidence type="ECO:0000313" key="3">
    <source>
        <dbReference type="Proteomes" id="UP000234474"/>
    </source>
</evidence>
<evidence type="ECO:0000313" key="2">
    <source>
        <dbReference type="EMBL" id="PKX96959.1"/>
    </source>
</evidence>
<dbReference type="EMBL" id="MSZS01000002">
    <property type="protein sequence ID" value="PKX96959.1"/>
    <property type="molecule type" value="Genomic_DNA"/>
</dbReference>
<dbReference type="OrthoDB" id="4492028at2759"/>
<keyword evidence="3" id="KW-1185">Reference proteome</keyword>
<protein>
    <submittedName>
        <fullName evidence="2">Uncharacterized protein</fullName>
    </submittedName>
</protein>
<dbReference type="GeneID" id="36538376"/>
<feature type="region of interest" description="Disordered" evidence="1">
    <location>
        <begin position="1"/>
        <end position="106"/>
    </location>
</feature>
<comment type="caution">
    <text evidence="2">The sequence shown here is derived from an EMBL/GenBank/DDBJ whole genome shotgun (WGS) entry which is preliminary data.</text>
</comment>
<reference evidence="3" key="1">
    <citation type="journal article" date="2018" name="Proc. Natl. Acad. Sci. U.S.A.">
        <title>Linking secondary metabolites to gene clusters through genome sequencing of six diverse Aspergillus species.</title>
        <authorList>
            <person name="Kaerboelling I."/>
            <person name="Vesth T.C."/>
            <person name="Frisvad J.C."/>
            <person name="Nybo J.L."/>
            <person name="Theobald S."/>
            <person name="Kuo A."/>
            <person name="Bowyer P."/>
            <person name="Matsuda Y."/>
            <person name="Mondo S."/>
            <person name="Lyhne E.K."/>
            <person name="Kogle M.E."/>
            <person name="Clum A."/>
            <person name="Lipzen A."/>
            <person name="Salamov A."/>
            <person name="Ngan C.Y."/>
            <person name="Daum C."/>
            <person name="Chiniquy J."/>
            <person name="Barry K."/>
            <person name="LaButti K."/>
            <person name="Haridas S."/>
            <person name="Simmons B.A."/>
            <person name="Magnuson J.K."/>
            <person name="Mortensen U.H."/>
            <person name="Larsen T.O."/>
            <person name="Grigoriev I.V."/>
            <person name="Baker S.E."/>
            <person name="Andersen M.R."/>
        </authorList>
    </citation>
    <scope>NUCLEOTIDE SEQUENCE [LARGE SCALE GENOMIC DNA]</scope>
    <source>
        <strain evidence="3">IBT 16806</strain>
    </source>
</reference>
<accession>A0A2I1CH59</accession>
<dbReference type="VEuPathDB" id="FungiDB:P174DRAFT_501625"/>
<sequence>MTEKKTTRTLKSDIASNSKRLCNVKEPKPQAKKEPEVPSKRTSSNPGPTVLKKAKPPVKEQSPAATESNEPSLKVNDKAVGSINSSQRGDSTVPVKDSSSHQAGYRQNNWPGRCSALQLACRSVAPVAPVTPFDAGPGAQYYTLPVGHSCATRSIRYTGGKSTKCTVQYPVGKPLPRIILQRHGVDGHTKLPVGLVAQEHG</sequence>
<dbReference type="Proteomes" id="UP000234474">
    <property type="component" value="Unassembled WGS sequence"/>
</dbReference>
<evidence type="ECO:0000256" key="1">
    <source>
        <dbReference type="SAM" id="MobiDB-lite"/>
    </source>
</evidence>
<gene>
    <name evidence="2" type="ORF">P174DRAFT_501625</name>
</gene>
<proteinExistence type="predicted"/>